<dbReference type="Gene3D" id="3.40.50.2000">
    <property type="entry name" value="Glycogen Phosphorylase B"/>
    <property type="match status" value="3"/>
</dbReference>
<keyword evidence="9" id="KW-0328">Glycosyltransferase</keyword>
<dbReference type="CDD" id="cd03791">
    <property type="entry name" value="GT5_Glycogen_synthase_DULL1-like"/>
    <property type="match status" value="1"/>
</dbReference>
<dbReference type="SUPFAM" id="SSF53756">
    <property type="entry name" value="UDP-Glycosyltransferase/glycogen phosphorylase"/>
    <property type="match status" value="1"/>
</dbReference>
<dbReference type="GO" id="GO:0004373">
    <property type="term" value="F:alpha-1,4-glucan glucosyltransferase (UDP-glucose donor) activity"/>
    <property type="evidence" value="ECO:0007669"/>
    <property type="project" value="InterPro"/>
</dbReference>
<keyword evidence="13" id="KW-0035">Amyloplast</keyword>
<keyword evidence="17" id="KW-1185">Reference proteome</keyword>
<dbReference type="Gene3D" id="2.60.40.10">
    <property type="entry name" value="Immunoglobulins"/>
    <property type="match status" value="1"/>
</dbReference>
<dbReference type="PANTHER" id="PTHR46083:SF5">
    <property type="entry name" value="STARCH SYNTHASE 3, CHLOROPLASTIC_AMYLOPLASTIC"/>
    <property type="match status" value="1"/>
</dbReference>
<keyword evidence="12" id="KW-0809">Transit peptide</keyword>
<dbReference type="Pfam" id="PF00534">
    <property type="entry name" value="Glycos_transf_1"/>
    <property type="match status" value="1"/>
</dbReference>
<comment type="pathway">
    <text evidence="4">Glycan biosynthesis; starch biosynthesis.</text>
</comment>
<dbReference type="Pfam" id="PF16760">
    <property type="entry name" value="CBM53"/>
    <property type="match status" value="3"/>
</dbReference>
<dbReference type="InterPro" id="IPR013783">
    <property type="entry name" value="Ig-like_fold"/>
</dbReference>
<dbReference type="GO" id="GO:0010021">
    <property type="term" value="P:amylopectin biosynthetic process"/>
    <property type="evidence" value="ECO:0007669"/>
    <property type="project" value="UniProtKB-ARBA"/>
</dbReference>
<dbReference type="EC" id="2.4.1.21" evidence="6"/>
<comment type="similarity">
    <text evidence="5">Belongs to the glycosyltransferase 1 family. Bacterial/plant glycogen synthase subfamily.</text>
</comment>
<dbReference type="PANTHER" id="PTHR46083">
    <property type="match status" value="1"/>
</dbReference>
<comment type="catalytic activity">
    <reaction evidence="1">
        <text>[(1-&gt;4)-alpha-D-glucosyl](n) + ADP-alpha-D-glucose = [(1-&gt;4)-alpha-D-glucosyl](n+1) + ADP + H(+)</text>
        <dbReference type="Rhea" id="RHEA:18189"/>
        <dbReference type="Rhea" id="RHEA-COMP:9584"/>
        <dbReference type="Rhea" id="RHEA-COMP:9587"/>
        <dbReference type="ChEBI" id="CHEBI:15378"/>
        <dbReference type="ChEBI" id="CHEBI:15444"/>
        <dbReference type="ChEBI" id="CHEBI:57498"/>
        <dbReference type="ChEBI" id="CHEBI:456216"/>
        <dbReference type="EC" id="2.4.1.21"/>
    </reaction>
</comment>
<evidence type="ECO:0000256" key="11">
    <source>
        <dbReference type="ARBA" id="ARBA00022922"/>
    </source>
</evidence>
<evidence type="ECO:0000256" key="13">
    <source>
        <dbReference type="ARBA" id="ARBA00023234"/>
    </source>
</evidence>
<evidence type="ECO:0000313" key="17">
    <source>
        <dbReference type="Proteomes" id="UP001341281"/>
    </source>
</evidence>
<evidence type="ECO:0000313" key="16">
    <source>
        <dbReference type="EMBL" id="WVZ94662.1"/>
    </source>
</evidence>
<reference evidence="16 17" key="1">
    <citation type="submission" date="2024-02" db="EMBL/GenBank/DDBJ databases">
        <title>High-quality chromosome-scale genome assembly of Pensacola bahiagrass (Paspalum notatum Flugge var. saurae).</title>
        <authorList>
            <person name="Vega J.M."/>
            <person name="Podio M."/>
            <person name="Orjuela J."/>
            <person name="Siena L.A."/>
            <person name="Pessino S.C."/>
            <person name="Combes M.C."/>
            <person name="Mariac C."/>
            <person name="Albertini E."/>
            <person name="Pupilli F."/>
            <person name="Ortiz J.P.A."/>
            <person name="Leblanc O."/>
        </authorList>
    </citation>
    <scope>NUCLEOTIDE SEQUENCE [LARGE SCALE GENOMIC DNA]</scope>
    <source>
        <strain evidence="16">R1</strain>
        <tissue evidence="16">Leaf</tissue>
    </source>
</reference>
<keyword evidence="11" id="KW-0750">Starch biosynthesis</keyword>
<evidence type="ECO:0000256" key="4">
    <source>
        <dbReference type="ARBA" id="ARBA00004727"/>
    </source>
</evidence>
<evidence type="ECO:0000259" key="15">
    <source>
        <dbReference type="SMART" id="SM01066"/>
    </source>
</evidence>
<dbReference type="GO" id="GO:0009011">
    <property type="term" value="F:alpha-1,4-glucan glucosyltransferase (ADP-glucose donor) activity"/>
    <property type="evidence" value="ECO:0007669"/>
    <property type="project" value="UniProtKB-EC"/>
</dbReference>
<evidence type="ECO:0000256" key="12">
    <source>
        <dbReference type="ARBA" id="ARBA00022946"/>
    </source>
</evidence>
<evidence type="ECO:0000256" key="14">
    <source>
        <dbReference type="SAM" id="MobiDB-lite"/>
    </source>
</evidence>
<dbReference type="InterPro" id="IPR001296">
    <property type="entry name" value="Glyco_trans_1"/>
</dbReference>
<feature type="region of interest" description="Disordered" evidence="14">
    <location>
        <begin position="820"/>
        <end position="845"/>
    </location>
</feature>
<dbReference type="SMART" id="SM01066">
    <property type="entry name" value="CBM_25"/>
    <property type="match status" value="3"/>
</dbReference>
<feature type="domain" description="Carbohydrate binding module family 25" evidence="15">
    <location>
        <begin position="883"/>
        <end position="974"/>
    </location>
</feature>
<dbReference type="Pfam" id="PF08323">
    <property type="entry name" value="Glyco_transf_5"/>
    <property type="match status" value="1"/>
</dbReference>
<protein>
    <recommendedName>
        <fullName evidence="6">starch synthase</fullName>
        <ecNumber evidence="6">2.4.1.21</ecNumber>
    </recommendedName>
</protein>
<comment type="subcellular location">
    <subcellularLocation>
        <location evidence="3">Plastid</location>
        <location evidence="3">Amyloplast</location>
    </subcellularLocation>
    <subcellularLocation>
        <location evidence="2">Plastid</location>
        <location evidence="2">Chloroplast</location>
    </subcellularLocation>
</comment>
<evidence type="ECO:0000256" key="10">
    <source>
        <dbReference type="ARBA" id="ARBA00022679"/>
    </source>
</evidence>
<evidence type="ECO:0000256" key="5">
    <source>
        <dbReference type="ARBA" id="ARBA00010281"/>
    </source>
</evidence>
<feature type="domain" description="Carbohydrate binding module family 25" evidence="15">
    <location>
        <begin position="708"/>
        <end position="793"/>
    </location>
</feature>
<sequence length="1593" mass="180753">MVSRMIKVAAFRGYAPKLFIESSTKKSKHHDSDEETINKYNRQLSTDAVELINSGDVETADEDLSQNASSCSAFGDVNVAEDARLDIFEAKLLENASISISLGEVEAVDEAEVEKDKFEVDFSQIVESSTVVPELDSEDESNGKEDMFLVDLSEIAPDSATVREVVEEAEAIQLTFDVDSSGSASTSGTYGDVDEVGELRVDKVTFEMDMTRLGELNVVDDVNVQKDTFEMDFLSRASGAAVYMADQCSKQILAKGENEQRKHLALPPLSMEDNGTNESPENLMPESMSLVRVQEQYKFVLDVDNEKGSIIDSGEEDQPVLDYHKQGQAVAAFDKQKQINIEFLKQDLSIVQYPEKEHAIVRSHKHDVDFFEQNSPVVGSYEQDLSIISLHEQDQSVVGSYSQDKSIVSLPEQIQSVVSYNKPDESIVSVPEQTQPIVGYSKPNQPTAGSYTQDKSIVGVPEKIQSILSYNTAEQSIIGSHKQDESIVSVPKQIQSIVSYNKPDQSIVGVPKQHQSIVLIPEQRQCIVGFHKQDLSIVGSSKESQTKQLDIVRTHDTSQKADGDTLQAKFDANNLLQEHEGFNEAVEMTTNKNIDEEHLVMVEELKRISVDEEQWIITEEGVSVAEVEIGIDKAEFLHLPSEEELVITEDEEQYEFDEISMFAEQDTQELSQGAVEPQELQNMLQELAEKNYLLKSKFFVFPEVLKADSTIDLYFNRDLSALANEPDVLIKGAFNGWKWRFFTEKLHKSELRGDWWSCKLYIPKQAYRLDFVFFNGRTVYENNRNCDFLIQIESNMDEHLFKDFLVEENQRELERQTIEQAERRRQAEEQRQREEERAANEADRAQAKAEVHQKKNKLHNVLGLAWASIDNLWYIEPITTRQGTTVRLHYNRNARPLVHCNEIWMHGGYNNWIEGLSFVERLVHHDDKDGDWWYTDVVLPKKTYVLDWVFADGPPGNARNYDNNSRQDFHAILSNNMAEEEYWEEEEQRIYTRVQQERREREENIRRKAERSAKMKAEMKEKTMRMFLVSQKHIVYTEPLEIHAGTTVDVLYNHSNTVLTGKPEVWFRCSFNRWMHPGGLLPPQKMIKAENGSHLKATVNVPRDAYMMDFVFSESEEGGTFDNRNGLDYHIPVFSSIAKEPPMHIVHIAVEMAPIAKVGGLGDVVTSLSRAVQDLGHNVEVVLPKHDCLNLSNVKNLHVHQSFSWGGCEIKVWRGLVEDLCVYFLEPQNGMFGVGCVYGGNDDRRFGFFCHSALEFLLQSGSYPHIIHCHDWSSAPVAWLYKENYAQSSLSNARVVFTIHNLEFGAHYIGKAMRYCDKATTVSNTYSREVSGHGAIAPHLGKFYGILNGIDPDIWDPYCDNFIPVHYTSDNAIEGKSAAKKALQQKLGLQQTDVPIVGIITRLTAQKGIHLIKHAIHQTLEQNGQVVLLGSAPDPRIQGDFANLANTLQGVNHGRVRMCLTYDEPLSHLIYAGSDFIVVPSIFEPCGLTQLVAMRYGTIPIVRKTGGLYDTVFDVDNDKERARARGLEPNGFSFDGADSNGVDYALNRAISAWFDARSWFHSLCKRVMEQDWSWNRPALDYIELYHSASKFVW</sequence>
<keyword evidence="8" id="KW-0934">Plastid</keyword>
<dbReference type="FunFam" id="3.40.50.2000:FF:000165">
    <property type="entry name" value="Starch synthase, chloroplastic/amyloplastic"/>
    <property type="match status" value="1"/>
</dbReference>
<gene>
    <name evidence="16" type="ORF">U9M48_040528</name>
</gene>
<evidence type="ECO:0000256" key="9">
    <source>
        <dbReference type="ARBA" id="ARBA00022676"/>
    </source>
</evidence>
<dbReference type="GO" id="GO:0009507">
    <property type="term" value="C:chloroplast"/>
    <property type="evidence" value="ECO:0007669"/>
    <property type="project" value="UniProtKB-SubCell"/>
</dbReference>
<evidence type="ECO:0000256" key="6">
    <source>
        <dbReference type="ARBA" id="ARBA00012588"/>
    </source>
</evidence>
<organism evidence="16 17">
    <name type="scientific">Paspalum notatum var. saurae</name>
    <dbReference type="NCBI Taxonomy" id="547442"/>
    <lineage>
        <taxon>Eukaryota</taxon>
        <taxon>Viridiplantae</taxon>
        <taxon>Streptophyta</taxon>
        <taxon>Embryophyta</taxon>
        <taxon>Tracheophyta</taxon>
        <taxon>Spermatophyta</taxon>
        <taxon>Magnoliopsida</taxon>
        <taxon>Liliopsida</taxon>
        <taxon>Poales</taxon>
        <taxon>Poaceae</taxon>
        <taxon>PACMAD clade</taxon>
        <taxon>Panicoideae</taxon>
        <taxon>Andropogonodae</taxon>
        <taxon>Paspaleae</taxon>
        <taxon>Paspalinae</taxon>
        <taxon>Paspalum</taxon>
    </lineage>
</organism>
<dbReference type="InterPro" id="IPR013534">
    <property type="entry name" value="Starch_synth_cat_dom"/>
</dbReference>
<dbReference type="Proteomes" id="UP001341281">
    <property type="component" value="Chromosome 09"/>
</dbReference>
<dbReference type="EMBL" id="CP144753">
    <property type="protein sequence ID" value="WVZ94662.1"/>
    <property type="molecule type" value="Genomic_DNA"/>
</dbReference>
<dbReference type="InterPro" id="IPR005085">
    <property type="entry name" value="CBM25"/>
</dbReference>
<evidence type="ECO:0000256" key="1">
    <source>
        <dbReference type="ARBA" id="ARBA00001478"/>
    </source>
</evidence>
<feature type="domain" description="Carbohydrate binding module family 25" evidence="15">
    <location>
        <begin position="1045"/>
        <end position="1134"/>
    </location>
</feature>
<evidence type="ECO:0000256" key="7">
    <source>
        <dbReference type="ARBA" id="ARBA00022528"/>
    </source>
</evidence>
<evidence type="ECO:0000256" key="3">
    <source>
        <dbReference type="ARBA" id="ARBA00004602"/>
    </source>
</evidence>
<name>A0AAQ3XFN4_PASNO</name>
<dbReference type="GO" id="GO:2001070">
    <property type="term" value="F:starch binding"/>
    <property type="evidence" value="ECO:0007669"/>
    <property type="project" value="InterPro"/>
</dbReference>
<evidence type="ECO:0000256" key="8">
    <source>
        <dbReference type="ARBA" id="ARBA00022640"/>
    </source>
</evidence>
<dbReference type="GO" id="GO:0019252">
    <property type="term" value="P:starch biosynthetic process"/>
    <property type="evidence" value="ECO:0007669"/>
    <property type="project" value="UniProtKB-KW"/>
</dbReference>
<evidence type="ECO:0000256" key="2">
    <source>
        <dbReference type="ARBA" id="ARBA00004229"/>
    </source>
</evidence>
<dbReference type="HAMAP" id="MF_00484">
    <property type="entry name" value="Glycogen_synth"/>
    <property type="match status" value="1"/>
</dbReference>
<proteinExistence type="inferred from homology"/>
<keyword evidence="10" id="KW-0808">Transferase</keyword>
<dbReference type="InterPro" id="IPR011835">
    <property type="entry name" value="GS/SS"/>
</dbReference>
<accession>A0AAQ3XFN4</accession>
<dbReference type="GO" id="GO:0009501">
    <property type="term" value="C:amyloplast"/>
    <property type="evidence" value="ECO:0007669"/>
    <property type="project" value="UniProtKB-SubCell"/>
</dbReference>
<keyword evidence="7" id="KW-0150">Chloroplast</keyword>